<dbReference type="Pfam" id="PF05159">
    <property type="entry name" value="Capsule_synth"/>
    <property type="match status" value="1"/>
</dbReference>
<proteinExistence type="predicted"/>
<evidence type="ECO:0000313" key="1">
    <source>
        <dbReference type="EMBL" id="AOZ71163.1"/>
    </source>
</evidence>
<dbReference type="KEGG" id="rhp:LPB142_17450"/>
<accession>A0A1D9MH89</accession>
<reference evidence="1 3" key="1">
    <citation type="submission" date="2016-10" db="EMBL/GenBank/DDBJ databases">
        <title>Rhodobacter sp. LPB0142, isolated from sea water.</title>
        <authorList>
            <person name="Kim E."/>
            <person name="Yi H."/>
        </authorList>
    </citation>
    <scope>NUCLEOTIDE SEQUENCE [LARGE SCALE GENOMIC DNA]</scope>
    <source>
        <strain evidence="1 3">LPB0142</strain>
        <plasmid evidence="1">pEJ01</plasmid>
        <plasmid evidence="3">Plasmid pej01</plasmid>
    </source>
</reference>
<dbReference type="KEGG" id="rhp:LPB142_16885"/>
<evidence type="ECO:0000313" key="2">
    <source>
        <dbReference type="EMBL" id="AOZ71247.1"/>
    </source>
</evidence>
<geneLocation type="plasmid" evidence="3">
    <name>pej01</name>
</geneLocation>
<dbReference type="GO" id="GO:0015774">
    <property type="term" value="P:polysaccharide transport"/>
    <property type="evidence" value="ECO:0007669"/>
    <property type="project" value="InterPro"/>
</dbReference>
<evidence type="ECO:0000313" key="3">
    <source>
        <dbReference type="Proteomes" id="UP000176562"/>
    </source>
</evidence>
<protein>
    <submittedName>
        <fullName evidence="1">Uncharacterized protein</fullName>
    </submittedName>
</protein>
<organism evidence="1 3">
    <name type="scientific">Rhodobacter xanthinilyticus</name>
    <dbReference type="NCBI Taxonomy" id="1850250"/>
    <lineage>
        <taxon>Bacteria</taxon>
        <taxon>Pseudomonadati</taxon>
        <taxon>Pseudomonadota</taxon>
        <taxon>Alphaproteobacteria</taxon>
        <taxon>Rhodobacterales</taxon>
        <taxon>Rhodobacter group</taxon>
        <taxon>Rhodobacter</taxon>
    </lineage>
</organism>
<name>A0A1D9MH89_9RHOB</name>
<keyword evidence="3" id="KW-1185">Reference proteome</keyword>
<dbReference type="AlphaFoldDB" id="A0A1D9MH89"/>
<keyword evidence="1" id="KW-0614">Plasmid</keyword>
<dbReference type="Proteomes" id="UP000176562">
    <property type="component" value="Plasmid pEJ01"/>
</dbReference>
<gene>
    <name evidence="1" type="ORF">LPB142_16885</name>
    <name evidence="2" type="ORF">LPB142_17450</name>
</gene>
<dbReference type="EMBL" id="CP017782">
    <property type="protein sequence ID" value="AOZ71247.1"/>
    <property type="molecule type" value="Genomic_DNA"/>
</dbReference>
<dbReference type="EMBL" id="CP017782">
    <property type="protein sequence ID" value="AOZ71163.1"/>
    <property type="molecule type" value="Genomic_DNA"/>
</dbReference>
<sequence length="116" mass="12637">MGELTKQSSGMVVINSTSAFSALRHGVPVLVLGDAVFRHDALVTLGESEADVASFFKIRHAKSRLLVDAFVAELKSQSLIPGDFYVSSGRQVAISGIIDRLKQRQHLSCIPERARE</sequence>
<geneLocation type="plasmid" evidence="1">
    <name>pEJ01</name>
</geneLocation>
<dbReference type="GO" id="GO:0000271">
    <property type="term" value="P:polysaccharide biosynthetic process"/>
    <property type="evidence" value="ECO:0007669"/>
    <property type="project" value="InterPro"/>
</dbReference>
<dbReference type="InterPro" id="IPR007833">
    <property type="entry name" value="Capsule_polysaccharide_synth"/>
</dbReference>